<dbReference type="Proteomes" id="UP000007350">
    <property type="component" value="Unassembled WGS sequence"/>
</dbReference>
<evidence type="ECO:0000256" key="1">
    <source>
        <dbReference type="SAM" id="MobiDB-lite"/>
    </source>
</evidence>
<organism evidence="2 3">
    <name type="scientific">Trypanosoma cruzi marinkellei</name>
    <dbReference type="NCBI Taxonomy" id="85056"/>
    <lineage>
        <taxon>Eukaryota</taxon>
        <taxon>Discoba</taxon>
        <taxon>Euglenozoa</taxon>
        <taxon>Kinetoplastea</taxon>
        <taxon>Metakinetoplastina</taxon>
        <taxon>Trypanosomatida</taxon>
        <taxon>Trypanosomatidae</taxon>
        <taxon>Trypanosoma</taxon>
        <taxon>Schizotrypanum</taxon>
    </lineage>
</organism>
<name>K2N0W9_TRYCR</name>
<sequence>MSTTTAPSEPYPKKRNRPTSLRSAQPPKPLHLPRRRPAQPRPERGPFPPPRGRPHAGPETARQHRPTRCFKRPDAIVGVGEGLVQQQRPAVARRITEKNVLAPLCVGSERGGSRNEDAVNVGAEDVPSGANLQPFCRTHERPINEESLAALLMAIDVAPPTRLQYARKPRSMLQMDRTPLDAAASGVTKNEGAIGDKAGAPPDKERDGSIYAQPDRLEGPGCF</sequence>
<evidence type="ECO:0000313" key="3">
    <source>
        <dbReference type="Proteomes" id="UP000007350"/>
    </source>
</evidence>
<feature type="region of interest" description="Disordered" evidence="1">
    <location>
        <begin position="178"/>
        <end position="223"/>
    </location>
</feature>
<accession>K2N0W9</accession>
<gene>
    <name evidence="2" type="ORF">MOQ_003067</name>
</gene>
<feature type="region of interest" description="Disordered" evidence="1">
    <location>
        <begin position="1"/>
        <end position="73"/>
    </location>
</feature>
<reference evidence="2 3" key="1">
    <citation type="journal article" date="2012" name="BMC Genomics">
        <title>Comparative genomic analysis of human infective Trypanosoma cruzi lineages with the bat-restricted subspecies T. cruzi marinkellei.</title>
        <authorList>
            <person name="Franzen O."/>
            <person name="Talavera-Lopez C."/>
            <person name="Ochaya S."/>
            <person name="Butler C.E."/>
            <person name="Messenger L.A."/>
            <person name="Lewis M.D."/>
            <person name="Llewellyn M.S."/>
            <person name="Marinkelle C.J."/>
            <person name="Tyler K.M."/>
            <person name="Miles M.A."/>
            <person name="Andersson B."/>
        </authorList>
    </citation>
    <scope>NUCLEOTIDE SEQUENCE [LARGE SCALE GENOMIC DNA]</scope>
    <source>
        <strain evidence="2 3">B7</strain>
    </source>
</reference>
<evidence type="ECO:0000313" key="2">
    <source>
        <dbReference type="EMBL" id="EKF33070.1"/>
    </source>
</evidence>
<proteinExistence type="predicted"/>
<dbReference type="AlphaFoldDB" id="K2N0W9"/>
<comment type="caution">
    <text evidence="2">The sequence shown here is derived from an EMBL/GenBank/DDBJ whole genome shotgun (WGS) entry which is preliminary data.</text>
</comment>
<protein>
    <submittedName>
        <fullName evidence="2">Mucin TcMUCII, putative</fullName>
    </submittedName>
</protein>
<dbReference type="EMBL" id="AHKC01009443">
    <property type="protein sequence ID" value="EKF33070.1"/>
    <property type="molecule type" value="Genomic_DNA"/>
</dbReference>
<keyword evidence="3" id="KW-1185">Reference proteome</keyword>